<sequence length="188" mass="21631">MQEGESFPFCWVKFDSDSGIDAQGHKIEIYIKKDSVSIDDMKSLFCDLFGAVVDELSIFSPSWWDFCIDTWNIQENTLCYDPQFLSKETASYLHILQESNIAKGYSGCCVCNDWDAYLSVALDCIMKGIAPYGNFIYNSKEQFFFYFHHTGSIGLYYENETPSIFALRKNDKYEVLSCSDVSRLSQIE</sequence>
<reference evidence="1 2" key="1">
    <citation type="journal article" date="2019" name="Nat. Med.">
        <title>A library of human gut bacterial isolates paired with longitudinal multiomics data enables mechanistic microbiome research.</title>
        <authorList>
            <person name="Poyet M."/>
            <person name="Groussin M."/>
            <person name="Gibbons S.M."/>
            <person name="Avila-Pacheco J."/>
            <person name="Jiang X."/>
            <person name="Kearney S.M."/>
            <person name="Perrotta A.R."/>
            <person name="Berdy B."/>
            <person name="Zhao S."/>
            <person name="Lieberman T.D."/>
            <person name="Swanson P.K."/>
            <person name="Smith M."/>
            <person name="Roesemann S."/>
            <person name="Alexander J.E."/>
            <person name="Rich S.A."/>
            <person name="Livny J."/>
            <person name="Vlamakis H."/>
            <person name="Clish C."/>
            <person name="Bullock K."/>
            <person name="Deik A."/>
            <person name="Scott J."/>
            <person name="Pierce K.A."/>
            <person name="Xavier R.J."/>
            <person name="Alm E.J."/>
        </authorList>
    </citation>
    <scope>NUCLEOTIDE SEQUENCE [LARGE SCALE GENOMIC DNA]</scope>
    <source>
        <strain evidence="1 2">BIOML-A3</strain>
    </source>
</reference>
<name>A0A6I0LN84_BACUN</name>
<organism evidence="1 2">
    <name type="scientific">Bacteroides uniformis</name>
    <dbReference type="NCBI Taxonomy" id="820"/>
    <lineage>
        <taxon>Bacteria</taxon>
        <taxon>Pseudomonadati</taxon>
        <taxon>Bacteroidota</taxon>
        <taxon>Bacteroidia</taxon>
        <taxon>Bacteroidales</taxon>
        <taxon>Bacteroidaceae</taxon>
        <taxon>Bacteroides</taxon>
    </lineage>
</organism>
<comment type="caution">
    <text evidence="1">The sequence shown here is derived from an EMBL/GenBank/DDBJ whole genome shotgun (WGS) entry which is preliminary data.</text>
</comment>
<evidence type="ECO:0000313" key="2">
    <source>
        <dbReference type="Proteomes" id="UP000487989"/>
    </source>
</evidence>
<evidence type="ECO:0000313" key="1">
    <source>
        <dbReference type="EMBL" id="KAB4250533.1"/>
    </source>
</evidence>
<dbReference type="Proteomes" id="UP000487989">
    <property type="component" value="Unassembled WGS sequence"/>
</dbReference>
<dbReference type="AlphaFoldDB" id="A0A6I0LN84"/>
<accession>A0A6I0LN84</accession>
<protein>
    <submittedName>
        <fullName evidence="1">Uncharacterized protein</fullName>
    </submittedName>
</protein>
<dbReference type="EMBL" id="WCTJ01000027">
    <property type="protein sequence ID" value="KAB4250533.1"/>
    <property type="molecule type" value="Genomic_DNA"/>
</dbReference>
<gene>
    <name evidence="1" type="ORF">GAP48_15705</name>
</gene>
<proteinExistence type="predicted"/>